<comment type="caution">
    <text evidence="1">The sequence shown here is derived from an EMBL/GenBank/DDBJ whole genome shotgun (WGS) entry which is preliminary data.</text>
</comment>
<evidence type="ECO:0000313" key="1">
    <source>
        <dbReference type="EMBL" id="MEX6687165.1"/>
    </source>
</evidence>
<evidence type="ECO:0008006" key="3">
    <source>
        <dbReference type="Google" id="ProtNLM"/>
    </source>
</evidence>
<dbReference type="RefSeq" id="WP_369328569.1">
    <property type="nucleotide sequence ID" value="NZ_JAULBC010000002.1"/>
</dbReference>
<keyword evidence="2" id="KW-1185">Reference proteome</keyword>
<dbReference type="Proteomes" id="UP001560573">
    <property type="component" value="Unassembled WGS sequence"/>
</dbReference>
<name>A0ABV3ZCG0_9BACT</name>
<dbReference type="EMBL" id="JAULBC010000002">
    <property type="protein sequence ID" value="MEX6687165.1"/>
    <property type="molecule type" value="Genomic_DNA"/>
</dbReference>
<sequence length="401" mass="45492">MTVFENNILKSLTGKSSFDQVSVQELESIIHKYPAFSTAQLLLAKKLRQIAPKEDAAIHQTQKTALFFTNTFWLHHLLQDSTHKITGPFNNKITSEETVFVEPESDSIENEELVTVNENEQQLSVEEEELAEIEAETREEIPADSVIEPIQDINHAEEAEIANVQNVAGNDTSDVVISQQEEVEEKIAGFEAPQEAHNLSAAAISETKELLLAAEKEPETFAIDKSHFTKDLISTDEFVEEEEELEDDEPLQDMTPELSKVLTAQMAEFSKPIDDTTRLPIESEPYHTIDYFDSQGIKLDANKPQDTVDKKVRKFTDWLKNMKRHNIQPNDLGTDPEMEHAIQQIAETSNESREILTETMAEVYIKQGKILSAINLYKKLSFLNPDKTTYFAAKIKQIKDL</sequence>
<gene>
    <name evidence="1" type="ORF">QTN47_06645</name>
</gene>
<protein>
    <recommendedName>
        <fullName evidence="3">Tetratricopeptide repeat protein</fullName>
    </recommendedName>
</protein>
<proteinExistence type="predicted"/>
<evidence type="ECO:0000313" key="2">
    <source>
        <dbReference type="Proteomes" id="UP001560573"/>
    </source>
</evidence>
<organism evidence="1 2">
    <name type="scientific">Danxiaibacter flavus</name>
    <dbReference type="NCBI Taxonomy" id="3049108"/>
    <lineage>
        <taxon>Bacteria</taxon>
        <taxon>Pseudomonadati</taxon>
        <taxon>Bacteroidota</taxon>
        <taxon>Chitinophagia</taxon>
        <taxon>Chitinophagales</taxon>
        <taxon>Chitinophagaceae</taxon>
        <taxon>Danxiaibacter</taxon>
    </lineage>
</organism>
<accession>A0ABV3ZCG0</accession>
<reference evidence="1 2" key="1">
    <citation type="submission" date="2023-07" db="EMBL/GenBank/DDBJ databases">
        <authorList>
            <person name="Lian W.-H."/>
        </authorList>
    </citation>
    <scope>NUCLEOTIDE SEQUENCE [LARGE SCALE GENOMIC DNA]</scope>
    <source>
        <strain evidence="1 2">SYSU DXS3180</strain>
    </source>
</reference>